<accession>A0A0N5AUV2</accession>
<feature type="domain" description="BAH" evidence="11">
    <location>
        <begin position="4"/>
        <end position="252"/>
    </location>
</feature>
<dbReference type="GO" id="GO:0003682">
    <property type="term" value="F:chromatin binding"/>
    <property type="evidence" value="ECO:0007669"/>
    <property type="project" value="InterPro"/>
</dbReference>
<dbReference type="PROSITE" id="PS51038">
    <property type="entry name" value="BAH"/>
    <property type="match status" value="1"/>
</dbReference>
<evidence type="ECO:0000256" key="6">
    <source>
        <dbReference type="ARBA" id="ARBA00022833"/>
    </source>
</evidence>
<dbReference type="InterPro" id="IPR043151">
    <property type="entry name" value="BAH_sf"/>
</dbReference>
<dbReference type="Pfam" id="PF01448">
    <property type="entry name" value="ELM2"/>
    <property type="match status" value="1"/>
</dbReference>
<dbReference type="Pfam" id="PF17226">
    <property type="entry name" value="MTA_R1"/>
    <property type="match status" value="1"/>
</dbReference>
<dbReference type="InterPro" id="IPR040138">
    <property type="entry name" value="MIER/MTA"/>
</dbReference>
<dbReference type="WBParaSite" id="SMUV_0000864901-mRNA-1">
    <property type="protein sequence ID" value="SMUV_0000864901-mRNA-1"/>
    <property type="gene ID" value="SMUV_0000864901"/>
</dbReference>
<dbReference type="GO" id="GO:0003714">
    <property type="term" value="F:transcription corepressor activity"/>
    <property type="evidence" value="ECO:0007669"/>
    <property type="project" value="TreeGrafter"/>
</dbReference>
<dbReference type="PANTHER" id="PTHR10865:SF29">
    <property type="entry name" value="METASTASIS ASSOCIATED 1-LIKE, ISOFORM D"/>
    <property type="match status" value="1"/>
</dbReference>
<dbReference type="SUPFAM" id="SSF46689">
    <property type="entry name" value="Homeodomain-like"/>
    <property type="match status" value="1"/>
</dbReference>
<dbReference type="STRING" id="451379.A0A0N5AUV2"/>
<dbReference type="InterPro" id="IPR009057">
    <property type="entry name" value="Homeodomain-like_sf"/>
</dbReference>
<name>A0A0N5AUV2_9BILA</name>
<dbReference type="Pfam" id="PF00249">
    <property type="entry name" value="Myb_DNA-binding"/>
    <property type="match status" value="1"/>
</dbReference>
<evidence type="ECO:0000313" key="14">
    <source>
        <dbReference type="Proteomes" id="UP000046393"/>
    </source>
</evidence>
<feature type="compositionally biased region" description="Polar residues" evidence="10">
    <location>
        <begin position="607"/>
        <end position="618"/>
    </location>
</feature>
<dbReference type="Gene3D" id="2.30.30.490">
    <property type="match status" value="2"/>
</dbReference>
<sequence>MAQNMYRVGDYVYFETSSSAPYQIRKIEELNKTSAGNVEAKVLCYYRRREIPKALLKIADKAERIDDRSLINTRRHINMNSSRTPKINGDIKNEALSDEESSSTHNERNEKTSSSTAAPAQREESDSPKPMQVDVGEDENDDSKADKSKGETSQGGENDDEEEEDLVEGGYGLGGLPKGSDSLTPRERHHLRQHELFLSRQIESLPATHIRGKCSVTLLSEVETPDSYLGREDAFFYSLVYDQSAMTLLADKGEIRVGEKFQCEVPDDVDPEAVAEVENKVNGNLVIAEEEDHGEPVISTTEREVLVYHPFHNLTDRDIDQFLIIARQTQAVGTFSRALDTSSSVKLPSLHMTAAAASRDVTLLHAMALLHQANYDLGQAVKYLVPPPSKQHYPLDADKTTSHNTVSLGGPILCRDQMEEWSAAEANLFEEAIDKYQKDFNDIRADFLPWKSIRDIIEYYYMWKTTNRYVELKKNKAIDQESKLKQVYIPNYNKPNPNLVGPPNASGQPLKGTTPCESCQTLEAMQWYAWGPAQMQMRLCSECWTWWKKNGGLKRVHKLGKKVDENAYFFKQAYDLDGTTTQDMLNPGQQASGQKTQSNVLNATGLSRGSSAAVTPTARNGGIVGKSSTGGQVVARLPQQQQVLIQQKTGTGANLQVSVTPSNTSTPKTRVAFFLHTTLPIRIARRLAPKSLLNIRRSARRPFLPINGQAIRQHCATRQPIEIIRAAKQLKRNKLSDVMLAQIAAVLTSSGAHAAQAANLKRPLSAADKSHVPNKRQLGKCHLLSSGYMVVDMVECKPGGRSGDVKQPLAPMVPLPNMPLMVPSNLAAFATLFSHPQLPRQFAAAAAAAPLKPPGTNTPLISGAREVASVAPVRRQPDSRYVGVDEKLLFLAGPRLNLIVFNNFSRALRKRICTKRTARRIALHPCNNSDFINKQLPSLQSLFT</sequence>
<dbReference type="PROSITE" id="PS51156">
    <property type="entry name" value="ELM2"/>
    <property type="match status" value="1"/>
</dbReference>
<dbReference type="GO" id="GO:0003713">
    <property type="term" value="F:transcription coactivator activity"/>
    <property type="evidence" value="ECO:0007669"/>
    <property type="project" value="TreeGrafter"/>
</dbReference>
<evidence type="ECO:0000313" key="15">
    <source>
        <dbReference type="WBParaSite" id="SMUV_0000864901-mRNA-1"/>
    </source>
</evidence>
<evidence type="ECO:0000256" key="4">
    <source>
        <dbReference type="ARBA" id="ARBA00022723"/>
    </source>
</evidence>
<keyword evidence="2" id="KW-0678">Repressor</keyword>
<dbReference type="InterPro" id="IPR001025">
    <property type="entry name" value="BAH_dom"/>
</dbReference>
<evidence type="ECO:0000259" key="11">
    <source>
        <dbReference type="PROSITE" id="PS51038"/>
    </source>
</evidence>
<evidence type="ECO:0000256" key="8">
    <source>
        <dbReference type="ARBA" id="ARBA00023242"/>
    </source>
</evidence>
<dbReference type="InterPro" id="IPR001005">
    <property type="entry name" value="SANT/Myb"/>
</dbReference>
<dbReference type="AlphaFoldDB" id="A0A0N5AUV2"/>
<evidence type="ECO:0000259" key="13">
    <source>
        <dbReference type="PROSITE" id="PS51293"/>
    </source>
</evidence>
<reference evidence="15" key="1">
    <citation type="submission" date="2017-02" db="UniProtKB">
        <authorList>
            <consortium name="WormBaseParasite"/>
        </authorList>
    </citation>
    <scope>IDENTIFICATION</scope>
</reference>
<dbReference type="PANTHER" id="PTHR10865">
    <property type="entry name" value="METASTASIS-ASSOCIATED PROTEIN AND MESODERM INDUCTION EARLY RESPONSE PROTEIN"/>
    <property type="match status" value="1"/>
</dbReference>
<dbReference type="GO" id="GO:0000122">
    <property type="term" value="P:negative regulation of transcription by RNA polymerase II"/>
    <property type="evidence" value="ECO:0007669"/>
    <property type="project" value="TreeGrafter"/>
</dbReference>
<feature type="region of interest" description="Disordered" evidence="10">
    <location>
        <begin position="76"/>
        <end position="188"/>
    </location>
</feature>
<evidence type="ECO:0000256" key="1">
    <source>
        <dbReference type="ARBA" id="ARBA00004123"/>
    </source>
</evidence>
<comment type="subcellular location">
    <subcellularLocation>
        <location evidence="1">Nucleus</location>
    </subcellularLocation>
</comment>
<feature type="region of interest" description="Disordered" evidence="10">
    <location>
        <begin position="607"/>
        <end position="626"/>
    </location>
</feature>
<keyword evidence="4" id="KW-0479">Metal-binding</keyword>
<comment type="similarity">
    <text evidence="9">Belongs to the metastasis-associated protein family.</text>
</comment>
<evidence type="ECO:0000256" key="7">
    <source>
        <dbReference type="ARBA" id="ARBA00023125"/>
    </source>
</evidence>
<keyword evidence="5" id="KW-0863">Zinc-finger</keyword>
<dbReference type="GO" id="GO:0043565">
    <property type="term" value="F:sequence-specific DNA binding"/>
    <property type="evidence" value="ECO:0007669"/>
    <property type="project" value="InterPro"/>
</dbReference>
<keyword evidence="8" id="KW-0539">Nucleus</keyword>
<evidence type="ECO:0000256" key="9">
    <source>
        <dbReference type="ARBA" id="ARBA00093454"/>
    </source>
</evidence>
<evidence type="ECO:0000256" key="2">
    <source>
        <dbReference type="ARBA" id="ARBA00022491"/>
    </source>
</evidence>
<organism evidence="14 15">
    <name type="scientific">Syphacia muris</name>
    <dbReference type="NCBI Taxonomy" id="451379"/>
    <lineage>
        <taxon>Eukaryota</taxon>
        <taxon>Metazoa</taxon>
        <taxon>Ecdysozoa</taxon>
        <taxon>Nematoda</taxon>
        <taxon>Chromadorea</taxon>
        <taxon>Rhabditida</taxon>
        <taxon>Spirurina</taxon>
        <taxon>Oxyuridomorpha</taxon>
        <taxon>Oxyuroidea</taxon>
        <taxon>Oxyuridae</taxon>
        <taxon>Syphacia</taxon>
    </lineage>
</organism>
<dbReference type="SMART" id="SM00439">
    <property type="entry name" value="BAH"/>
    <property type="match status" value="1"/>
</dbReference>
<dbReference type="CDD" id="cd04709">
    <property type="entry name" value="BAH_MTA"/>
    <property type="match status" value="1"/>
</dbReference>
<dbReference type="Proteomes" id="UP000046393">
    <property type="component" value="Unplaced"/>
</dbReference>
<dbReference type="Gene3D" id="1.10.10.60">
    <property type="entry name" value="Homeodomain-like"/>
    <property type="match status" value="1"/>
</dbReference>
<feature type="domain" description="SANT" evidence="13">
    <location>
        <begin position="416"/>
        <end position="468"/>
    </location>
</feature>
<dbReference type="CDD" id="cd11661">
    <property type="entry name" value="SANT_MTA3_like"/>
    <property type="match status" value="1"/>
</dbReference>
<evidence type="ECO:0000259" key="12">
    <source>
        <dbReference type="PROSITE" id="PS51156"/>
    </source>
</evidence>
<dbReference type="SMART" id="SM00401">
    <property type="entry name" value="ZnF_GATA"/>
    <property type="match status" value="1"/>
</dbReference>
<dbReference type="Pfam" id="PF01426">
    <property type="entry name" value="BAH"/>
    <property type="match status" value="2"/>
</dbReference>
<dbReference type="FunFam" id="1.10.10.60:FF:000012">
    <property type="entry name" value="Metastasis-associated 1 family, member 3"/>
    <property type="match status" value="1"/>
</dbReference>
<dbReference type="FunFam" id="4.10.1240.50:FF:000001">
    <property type="entry name" value="Metastasis-associated 1 family, member 3"/>
    <property type="match status" value="1"/>
</dbReference>
<feature type="domain" description="ELM2" evidence="12">
    <location>
        <begin position="253"/>
        <end position="388"/>
    </location>
</feature>
<dbReference type="Gene3D" id="4.10.1240.50">
    <property type="match status" value="1"/>
</dbReference>
<keyword evidence="6" id="KW-0862">Zinc</keyword>
<dbReference type="GO" id="GO:0008270">
    <property type="term" value="F:zinc ion binding"/>
    <property type="evidence" value="ECO:0007669"/>
    <property type="project" value="UniProtKB-KW"/>
</dbReference>
<dbReference type="GO" id="GO:0042826">
    <property type="term" value="F:histone deacetylase binding"/>
    <property type="evidence" value="ECO:0007669"/>
    <property type="project" value="TreeGrafter"/>
</dbReference>
<dbReference type="InterPro" id="IPR000949">
    <property type="entry name" value="ELM2_dom"/>
</dbReference>
<dbReference type="SMART" id="SM01189">
    <property type="entry name" value="ELM2"/>
    <property type="match status" value="1"/>
</dbReference>
<keyword evidence="3" id="KW-0597">Phosphoprotein</keyword>
<dbReference type="SMART" id="SM00717">
    <property type="entry name" value="SANT"/>
    <property type="match status" value="1"/>
</dbReference>
<dbReference type="PROSITE" id="PS51293">
    <property type="entry name" value="SANT"/>
    <property type="match status" value="1"/>
</dbReference>
<dbReference type="GO" id="GO:0016581">
    <property type="term" value="C:NuRD complex"/>
    <property type="evidence" value="ECO:0007669"/>
    <property type="project" value="TreeGrafter"/>
</dbReference>
<dbReference type="InterPro" id="IPR035170">
    <property type="entry name" value="MTA1_R1"/>
</dbReference>
<evidence type="ECO:0000256" key="3">
    <source>
        <dbReference type="ARBA" id="ARBA00022553"/>
    </source>
</evidence>
<keyword evidence="14" id="KW-1185">Reference proteome</keyword>
<keyword evidence="7" id="KW-0238">DNA-binding</keyword>
<protein>
    <submittedName>
        <fullName evidence="15">Metastasis-associated protein MTA3</fullName>
    </submittedName>
</protein>
<dbReference type="InterPro" id="IPR017884">
    <property type="entry name" value="SANT_dom"/>
</dbReference>
<dbReference type="InterPro" id="IPR000679">
    <property type="entry name" value="Znf_GATA"/>
</dbReference>
<evidence type="ECO:0000256" key="5">
    <source>
        <dbReference type="ARBA" id="ARBA00022771"/>
    </source>
</evidence>
<proteinExistence type="inferred from homology"/>
<evidence type="ECO:0000256" key="10">
    <source>
        <dbReference type="SAM" id="MobiDB-lite"/>
    </source>
</evidence>
<feature type="compositionally biased region" description="Acidic residues" evidence="10">
    <location>
        <begin position="157"/>
        <end position="167"/>
    </location>
</feature>